<dbReference type="Proteomes" id="UP001153365">
    <property type="component" value="Unassembled WGS sequence"/>
</dbReference>
<comment type="caution">
    <text evidence="2">The sequence shown here is derived from an EMBL/GenBank/DDBJ whole genome shotgun (WGS) entry which is preliminary data.</text>
</comment>
<accession>A0AAV0AKF9</accession>
<protein>
    <submittedName>
        <fullName evidence="2">Uncharacterized protein</fullName>
    </submittedName>
</protein>
<dbReference type="AlphaFoldDB" id="A0AAV0AKF9"/>
<evidence type="ECO:0000313" key="3">
    <source>
        <dbReference type="Proteomes" id="UP001153365"/>
    </source>
</evidence>
<gene>
    <name evidence="2" type="ORF">PPACK8108_LOCUS3394</name>
</gene>
<name>A0AAV0AKF9_PHAPC</name>
<feature type="region of interest" description="Disordered" evidence="1">
    <location>
        <begin position="133"/>
        <end position="159"/>
    </location>
</feature>
<evidence type="ECO:0000313" key="2">
    <source>
        <dbReference type="EMBL" id="CAH7668836.1"/>
    </source>
</evidence>
<dbReference type="EMBL" id="CALTRL010000608">
    <property type="protein sequence ID" value="CAH7668836.1"/>
    <property type="molecule type" value="Genomic_DNA"/>
</dbReference>
<proteinExistence type="predicted"/>
<evidence type="ECO:0000256" key="1">
    <source>
        <dbReference type="SAM" id="MobiDB-lite"/>
    </source>
</evidence>
<sequence length="159" mass="18380">MNLRPLGQEVIHISKSLNSILGEEKDDDKGLSVKTIKAREVGLNRSLIDIKEFEMIKGKTMMMIRMGFRPDQTLRSINQQNNQQSEHNQTTNSLPIKLNIKSDRSGIGDRYNEVKSKRLISKAISTCLELDKQRLKTSNQTRKHDEEEEEEEEKLVKWG</sequence>
<reference evidence="2" key="1">
    <citation type="submission" date="2022-06" db="EMBL/GenBank/DDBJ databases">
        <authorList>
            <consortium name="SYNGENTA / RWTH Aachen University"/>
        </authorList>
    </citation>
    <scope>NUCLEOTIDE SEQUENCE</scope>
</reference>
<keyword evidence="3" id="KW-1185">Reference proteome</keyword>
<organism evidence="2 3">
    <name type="scientific">Phakopsora pachyrhizi</name>
    <name type="common">Asian soybean rust disease fungus</name>
    <dbReference type="NCBI Taxonomy" id="170000"/>
    <lineage>
        <taxon>Eukaryota</taxon>
        <taxon>Fungi</taxon>
        <taxon>Dikarya</taxon>
        <taxon>Basidiomycota</taxon>
        <taxon>Pucciniomycotina</taxon>
        <taxon>Pucciniomycetes</taxon>
        <taxon>Pucciniales</taxon>
        <taxon>Phakopsoraceae</taxon>
        <taxon>Phakopsora</taxon>
    </lineage>
</organism>